<proteinExistence type="inferred from homology"/>
<dbReference type="NCBIfam" id="TIGR01496">
    <property type="entry name" value="DHPS"/>
    <property type="match status" value="1"/>
</dbReference>
<dbReference type="RefSeq" id="WP_242769081.1">
    <property type="nucleotide sequence ID" value="NZ_JALDAY010000009.1"/>
</dbReference>
<feature type="region of interest" description="Disordered" evidence="11">
    <location>
        <begin position="1"/>
        <end position="22"/>
    </location>
</feature>
<gene>
    <name evidence="13" type="primary">folP</name>
    <name evidence="13" type="ORF">MQP27_29975</name>
</gene>
<comment type="caution">
    <text evidence="13">The sequence shown here is derived from an EMBL/GenBank/DDBJ whole genome shotgun (WGS) entry which is preliminary data.</text>
</comment>
<dbReference type="InterPro" id="IPR000489">
    <property type="entry name" value="Pterin-binding_dom"/>
</dbReference>
<evidence type="ECO:0000256" key="2">
    <source>
        <dbReference type="ARBA" id="ARBA00001946"/>
    </source>
</evidence>
<accession>A0ABS9YDM0</accession>
<reference evidence="13" key="1">
    <citation type="submission" date="2022-03" db="EMBL/GenBank/DDBJ databases">
        <title>Streptomyces 7R015 and 7R016 isolated from Barleria lupulina in Thailand.</title>
        <authorList>
            <person name="Kanchanasin P."/>
            <person name="Phongsopitanun W."/>
            <person name="Tanasupawat S."/>
        </authorList>
    </citation>
    <scope>NUCLEOTIDE SEQUENCE</scope>
    <source>
        <strain evidence="13">7R015</strain>
    </source>
</reference>
<evidence type="ECO:0000256" key="1">
    <source>
        <dbReference type="ARBA" id="ARBA00000012"/>
    </source>
</evidence>
<comment type="function">
    <text evidence="10">Catalyzes the condensation of para-aminobenzoate (pABA) with 6-hydroxymethyl-7,8-dihydropterin diphosphate (DHPt-PP) to form 7,8-dihydropteroate (H2Pte), the immediate precursor of folate derivatives.</text>
</comment>
<evidence type="ECO:0000256" key="11">
    <source>
        <dbReference type="SAM" id="MobiDB-lite"/>
    </source>
</evidence>
<evidence type="ECO:0000256" key="6">
    <source>
        <dbReference type="ARBA" id="ARBA00022679"/>
    </source>
</evidence>
<feature type="domain" description="Pterin-binding" evidence="12">
    <location>
        <begin position="27"/>
        <end position="285"/>
    </location>
</feature>
<dbReference type="CDD" id="cd00739">
    <property type="entry name" value="DHPS"/>
    <property type="match status" value="1"/>
</dbReference>
<protein>
    <recommendedName>
        <fullName evidence="5 10">Dihydropteroate synthase</fullName>
        <shortName evidence="10">DHPS</shortName>
        <ecNumber evidence="5 10">2.5.1.15</ecNumber>
    </recommendedName>
    <alternativeName>
        <fullName evidence="10">Dihydropteroate pyrophosphorylase</fullName>
    </alternativeName>
</protein>
<organism evidence="13 14">
    <name type="scientific">Streptomyces cylindrosporus</name>
    <dbReference type="NCBI Taxonomy" id="2927583"/>
    <lineage>
        <taxon>Bacteria</taxon>
        <taxon>Bacillati</taxon>
        <taxon>Actinomycetota</taxon>
        <taxon>Actinomycetes</taxon>
        <taxon>Kitasatosporales</taxon>
        <taxon>Streptomycetaceae</taxon>
        <taxon>Streptomyces</taxon>
    </lineage>
</organism>
<evidence type="ECO:0000259" key="12">
    <source>
        <dbReference type="PROSITE" id="PS50972"/>
    </source>
</evidence>
<evidence type="ECO:0000313" key="14">
    <source>
        <dbReference type="Proteomes" id="UP001165269"/>
    </source>
</evidence>
<evidence type="ECO:0000256" key="7">
    <source>
        <dbReference type="ARBA" id="ARBA00022723"/>
    </source>
</evidence>
<dbReference type="SUPFAM" id="SSF51717">
    <property type="entry name" value="Dihydropteroate synthetase-like"/>
    <property type="match status" value="1"/>
</dbReference>
<dbReference type="EC" id="2.5.1.15" evidence="5 10"/>
<evidence type="ECO:0000256" key="10">
    <source>
        <dbReference type="RuleBase" id="RU361205"/>
    </source>
</evidence>
<dbReference type="PANTHER" id="PTHR20941:SF1">
    <property type="entry name" value="FOLIC ACID SYNTHESIS PROTEIN FOL1"/>
    <property type="match status" value="1"/>
</dbReference>
<sequence length="297" mass="31037">MPTMESAAPERSRTLAPPDGLPRPGRCLVMGILNVTPDSFSDGGLYADNRHAIDRGLELAAQGADIVDVGGESTRPGARPVCLDEELARTLPVVRELARAGVWVSVDTMHAPVARAAVEAGARLVNDVSGGLGDPAMARTVAAAGVPYVAMHWRAPSREMDRHARYDDVVPDVMAELGARVWQLTEAGVDPSRIALDPGLGFAKRPEHDWALLAGLGRLRKLGFPVLVGASRKRFIGAALTGTGAGDVPPAGRDVATAAVSALAAAGGAFCVRVHDVPASLDAVRMAAAYVEYRDCT</sequence>
<dbReference type="PROSITE" id="PS50972">
    <property type="entry name" value="PTERIN_BINDING"/>
    <property type="match status" value="1"/>
</dbReference>
<dbReference type="PANTHER" id="PTHR20941">
    <property type="entry name" value="FOLATE SYNTHESIS PROTEINS"/>
    <property type="match status" value="1"/>
</dbReference>
<dbReference type="InterPro" id="IPR045031">
    <property type="entry name" value="DHP_synth-like"/>
</dbReference>
<dbReference type="Gene3D" id="3.20.20.20">
    <property type="entry name" value="Dihydropteroate synthase-like"/>
    <property type="match status" value="1"/>
</dbReference>
<comment type="catalytic activity">
    <reaction evidence="1">
        <text>(7,8-dihydropterin-6-yl)methyl diphosphate + 4-aminobenzoate = 7,8-dihydropteroate + diphosphate</text>
        <dbReference type="Rhea" id="RHEA:19949"/>
        <dbReference type="ChEBI" id="CHEBI:17836"/>
        <dbReference type="ChEBI" id="CHEBI:17839"/>
        <dbReference type="ChEBI" id="CHEBI:33019"/>
        <dbReference type="ChEBI" id="CHEBI:72950"/>
        <dbReference type="EC" id="2.5.1.15"/>
    </reaction>
</comment>
<evidence type="ECO:0000256" key="4">
    <source>
        <dbReference type="ARBA" id="ARBA00009503"/>
    </source>
</evidence>
<keyword evidence="7 10" id="KW-0479">Metal-binding</keyword>
<dbReference type="InterPro" id="IPR006390">
    <property type="entry name" value="DHP_synth_dom"/>
</dbReference>
<dbReference type="Pfam" id="PF00809">
    <property type="entry name" value="Pterin_bind"/>
    <property type="match status" value="1"/>
</dbReference>
<keyword evidence="9 10" id="KW-0289">Folate biosynthesis</keyword>
<dbReference type="GO" id="GO:0004156">
    <property type="term" value="F:dihydropteroate synthase activity"/>
    <property type="evidence" value="ECO:0007669"/>
    <property type="project" value="UniProtKB-EC"/>
</dbReference>
<evidence type="ECO:0000313" key="13">
    <source>
        <dbReference type="EMBL" id="MCI3275319.1"/>
    </source>
</evidence>
<dbReference type="Proteomes" id="UP001165269">
    <property type="component" value="Unassembled WGS sequence"/>
</dbReference>
<dbReference type="PROSITE" id="PS00792">
    <property type="entry name" value="DHPS_1"/>
    <property type="match status" value="1"/>
</dbReference>
<evidence type="ECO:0000256" key="5">
    <source>
        <dbReference type="ARBA" id="ARBA00012458"/>
    </source>
</evidence>
<keyword evidence="6 10" id="KW-0808">Transferase</keyword>
<comment type="cofactor">
    <cofactor evidence="2 10">
        <name>Mg(2+)</name>
        <dbReference type="ChEBI" id="CHEBI:18420"/>
    </cofactor>
</comment>
<keyword evidence="8 10" id="KW-0460">Magnesium</keyword>
<evidence type="ECO:0000256" key="9">
    <source>
        <dbReference type="ARBA" id="ARBA00022909"/>
    </source>
</evidence>
<evidence type="ECO:0000256" key="8">
    <source>
        <dbReference type="ARBA" id="ARBA00022842"/>
    </source>
</evidence>
<comment type="similarity">
    <text evidence="4 10">Belongs to the DHPS family.</text>
</comment>
<name>A0ABS9YDM0_9ACTN</name>
<keyword evidence="14" id="KW-1185">Reference proteome</keyword>
<evidence type="ECO:0000256" key="3">
    <source>
        <dbReference type="ARBA" id="ARBA00004763"/>
    </source>
</evidence>
<dbReference type="PROSITE" id="PS00793">
    <property type="entry name" value="DHPS_2"/>
    <property type="match status" value="1"/>
</dbReference>
<dbReference type="EMBL" id="JALDAY010000009">
    <property type="protein sequence ID" value="MCI3275319.1"/>
    <property type="molecule type" value="Genomic_DNA"/>
</dbReference>
<dbReference type="InterPro" id="IPR011005">
    <property type="entry name" value="Dihydropteroate_synth-like_sf"/>
</dbReference>
<comment type="pathway">
    <text evidence="3 10">Cofactor biosynthesis; tetrahydrofolate biosynthesis; 7,8-dihydrofolate from 2-amino-4-hydroxy-6-hydroxymethyl-7,8-dihydropteridine diphosphate and 4-aminobenzoate: step 1/2.</text>
</comment>